<dbReference type="Proteomes" id="UP000002943">
    <property type="component" value="Unassembled WGS sequence"/>
</dbReference>
<dbReference type="OrthoDB" id="5874126at2"/>
<dbReference type="AlphaFoldDB" id="E3BF80"/>
<feature type="signal peptide" evidence="1">
    <location>
        <begin position="1"/>
        <end position="21"/>
    </location>
</feature>
<dbReference type="eggNOG" id="ENOG502ZI0E">
    <property type="taxonomic scope" value="Bacteria"/>
</dbReference>
<accession>E3BF80</accession>
<evidence type="ECO:0000256" key="1">
    <source>
        <dbReference type="SAM" id="SignalP"/>
    </source>
</evidence>
<dbReference type="RefSeq" id="WP_009599542.1">
    <property type="nucleotide sequence ID" value="NZ_AEIU01000014.1"/>
</dbReference>
<gene>
    <name evidence="2" type="ORF">VIBC2010_09247</name>
</gene>
<organism evidence="2 3">
    <name type="scientific">Vibrio caribbeanicus ATCC BAA-2122</name>
    <dbReference type="NCBI Taxonomy" id="796620"/>
    <lineage>
        <taxon>Bacteria</taxon>
        <taxon>Pseudomonadati</taxon>
        <taxon>Pseudomonadota</taxon>
        <taxon>Gammaproteobacteria</taxon>
        <taxon>Vibrionales</taxon>
        <taxon>Vibrionaceae</taxon>
        <taxon>Vibrio</taxon>
    </lineage>
</organism>
<keyword evidence="3" id="KW-1185">Reference proteome</keyword>
<comment type="caution">
    <text evidence="2">The sequence shown here is derived from an EMBL/GenBank/DDBJ whole genome shotgun (WGS) entry which is preliminary data.</text>
</comment>
<protein>
    <submittedName>
        <fullName evidence="2">Uncharacterized protein</fullName>
    </submittedName>
</protein>
<dbReference type="EMBL" id="AEIU01000014">
    <property type="protein sequence ID" value="EFP98256.1"/>
    <property type="molecule type" value="Genomic_DNA"/>
</dbReference>
<evidence type="ECO:0000313" key="3">
    <source>
        <dbReference type="Proteomes" id="UP000002943"/>
    </source>
</evidence>
<keyword evidence="1" id="KW-0732">Signal</keyword>
<proteinExistence type="predicted"/>
<evidence type="ECO:0000313" key="2">
    <source>
        <dbReference type="EMBL" id="EFP98256.1"/>
    </source>
</evidence>
<name>E3BF80_9VIBR</name>
<reference evidence="2 3" key="1">
    <citation type="journal article" date="2012" name="Int. J. Syst. Evol. Microbiol.">
        <title>Vibrio caribbeanicus sp. nov., isolated from the marine sponge Scleritoderma cyanea.</title>
        <authorList>
            <person name="Hoffmann M."/>
            <person name="Monday S.R."/>
            <person name="Allard M.W."/>
            <person name="Strain E.A."/>
            <person name="Whittaker P."/>
            <person name="Naum M."/>
            <person name="McCarthy P.J."/>
            <person name="Lopez J.V."/>
            <person name="Fischer M."/>
            <person name="Brown E.W."/>
        </authorList>
    </citation>
    <scope>NUCLEOTIDE SEQUENCE [LARGE SCALE GENOMIC DNA]</scope>
    <source>
        <strain evidence="2 3">ATCC BAA-2122</strain>
    </source>
</reference>
<feature type="chain" id="PRO_5003166403" evidence="1">
    <location>
        <begin position="22"/>
        <end position="132"/>
    </location>
</feature>
<sequence>MKGKIFSILALSLSFSHYVMADSKYSPNETLYGGVNISQDGILTSQALFGCAAPTEVELKTAMDNSVQVTIKDNFLDCRITPSVQEFSIDLKPFLEDFEYHEGGIQIANKIIFKYDVFGQVDNSESSAINFY</sequence>